<dbReference type="AlphaFoldDB" id="A0A518GML8"/>
<dbReference type="EMBL" id="CP036299">
    <property type="protein sequence ID" value="QDV29870.1"/>
    <property type="molecule type" value="Genomic_DNA"/>
</dbReference>
<name>A0A518GML8_9PLAN</name>
<dbReference type="Proteomes" id="UP000315349">
    <property type="component" value="Chromosome"/>
</dbReference>
<dbReference type="RefSeq" id="WP_145298340.1">
    <property type="nucleotide sequence ID" value="NZ_CP036299.1"/>
</dbReference>
<proteinExistence type="predicted"/>
<reference evidence="2 3" key="1">
    <citation type="submission" date="2019-02" db="EMBL/GenBank/DDBJ databases">
        <title>Deep-cultivation of Planctomycetes and their phenomic and genomic characterization uncovers novel biology.</title>
        <authorList>
            <person name="Wiegand S."/>
            <person name="Jogler M."/>
            <person name="Boedeker C."/>
            <person name="Pinto D."/>
            <person name="Vollmers J."/>
            <person name="Rivas-Marin E."/>
            <person name="Kohn T."/>
            <person name="Peeters S.H."/>
            <person name="Heuer A."/>
            <person name="Rast P."/>
            <person name="Oberbeckmann S."/>
            <person name="Bunk B."/>
            <person name="Jeske O."/>
            <person name="Meyerdierks A."/>
            <person name="Storesund J.E."/>
            <person name="Kallscheuer N."/>
            <person name="Luecker S."/>
            <person name="Lage O.M."/>
            <person name="Pohl T."/>
            <person name="Merkel B.J."/>
            <person name="Hornburger P."/>
            <person name="Mueller R.-W."/>
            <person name="Bruemmer F."/>
            <person name="Labrenz M."/>
            <person name="Spormann A.M."/>
            <person name="Op den Camp H."/>
            <person name="Overmann J."/>
            <person name="Amann R."/>
            <person name="Jetten M.S.M."/>
            <person name="Mascher T."/>
            <person name="Medema M.H."/>
            <person name="Devos D.P."/>
            <person name="Kaster A.-K."/>
            <person name="Ovreas L."/>
            <person name="Rohde M."/>
            <person name="Galperin M.Y."/>
            <person name="Jogler C."/>
        </authorList>
    </citation>
    <scope>NUCLEOTIDE SEQUENCE [LARGE SCALE GENOMIC DNA]</scope>
    <source>
        <strain evidence="2 3">Spb1</strain>
    </source>
</reference>
<accession>A0A518GML8</accession>
<evidence type="ECO:0000256" key="1">
    <source>
        <dbReference type="SAM" id="SignalP"/>
    </source>
</evidence>
<evidence type="ECO:0000313" key="2">
    <source>
        <dbReference type="EMBL" id="QDV29870.1"/>
    </source>
</evidence>
<dbReference type="KEGG" id="peh:Spb1_17890"/>
<protein>
    <submittedName>
        <fullName evidence="2">Uncharacterized protein</fullName>
    </submittedName>
</protein>
<gene>
    <name evidence="2" type="ORF">Spb1_17890</name>
</gene>
<evidence type="ECO:0000313" key="3">
    <source>
        <dbReference type="Proteomes" id="UP000315349"/>
    </source>
</evidence>
<feature type="chain" id="PRO_5022193131" evidence="1">
    <location>
        <begin position="22"/>
        <end position="209"/>
    </location>
</feature>
<sequence length="209" mass="24061" precursor="true">MRIICLLSLYCVIGMSNAIVAGEPDANVVVQQVVDAAGGEEKLLRLFRTRETVNASSDPEKKVPERVSVYEPPQYWWTGNKERVKNELMPDEPATFLVWAWTLGILIDPTSKLEVIPEILESDKPALGLRVSQSVKPPMDIYFDQAEKRLVRIDWRNDIHRFSDWKEHDGVKYPSKCIGYKKSTGKPWYFSEIIELERLKELPAGLMRR</sequence>
<dbReference type="OrthoDB" id="269801at2"/>
<organism evidence="2 3">
    <name type="scientific">Planctopirus ephydatiae</name>
    <dbReference type="NCBI Taxonomy" id="2528019"/>
    <lineage>
        <taxon>Bacteria</taxon>
        <taxon>Pseudomonadati</taxon>
        <taxon>Planctomycetota</taxon>
        <taxon>Planctomycetia</taxon>
        <taxon>Planctomycetales</taxon>
        <taxon>Planctomycetaceae</taxon>
        <taxon>Planctopirus</taxon>
    </lineage>
</organism>
<feature type="signal peptide" evidence="1">
    <location>
        <begin position="1"/>
        <end position="21"/>
    </location>
</feature>
<keyword evidence="3" id="KW-1185">Reference proteome</keyword>
<keyword evidence="1" id="KW-0732">Signal</keyword>